<dbReference type="Proteomes" id="UP000223834">
    <property type="component" value="Unassembled WGS sequence"/>
</dbReference>
<dbReference type="InterPro" id="IPR043128">
    <property type="entry name" value="Rev_trsase/Diguanyl_cyclase"/>
</dbReference>
<dbReference type="GO" id="GO:0005886">
    <property type="term" value="C:plasma membrane"/>
    <property type="evidence" value="ECO:0007669"/>
    <property type="project" value="TreeGrafter"/>
</dbReference>
<dbReference type="SUPFAM" id="SSF55073">
    <property type="entry name" value="Nucleotide cyclase"/>
    <property type="match status" value="1"/>
</dbReference>
<gene>
    <name evidence="2" type="ORF">CN980_08155</name>
</gene>
<dbReference type="PANTHER" id="PTHR45138">
    <property type="entry name" value="REGULATORY COMPONENTS OF SENSORY TRANSDUCTION SYSTEM"/>
    <property type="match status" value="1"/>
</dbReference>
<reference evidence="2 3" key="1">
    <citation type="submission" date="2017-09" db="EMBL/GenBank/DDBJ databases">
        <title>Large-scale bioinformatics analysis of Bacillus genomes uncovers conserved roles of natural products in bacterial physiology.</title>
        <authorList>
            <consortium name="Agbiome Team Llc"/>
            <person name="Bleich R.M."/>
            <person name="Grubbs K.J."/>
            <person name="Santa Maria K.C."/>
            <person name="Allen S.E."/>
            <person name="Farag S."/>
            <person name="Shank E.A."/>
            <person name="Bowers A."/>
        </authorList>
    </citation>
    <scope>NUCLEOTIDE SEQUENCE [LARGE SCALE GENOMIC DNA]</scope>
    <source>
        <strain evidence="2 3">AFS049141</strain>
    </source>
</reference>
<dbReference type="GO" id="GO:0052621">
    <property type="term" value="F:diguanylate cyclase activity"/>
    <property type="evidence" value="ECO:0007669"/>
    <property type="project" value="TreeGrafter"/>
</dbReference>
<protein>
    <submittedName>
        <fullName evidence="2">GGDEF domain-containing protein</fullName>
    </submittedName>
</protein>
<dbReference type="Pfam" id="PF00990">
    <property type="entry name" value="GGDEF"/>
    <property type="match status" value="1"/>
</dbReference>
<evidence type="ECO:0000313" key="2">
    <source>
        <dbReference type="EMBL" id="PGO78836.1"/>
    </source>
</evidence>
<accession>A0A9Q5QSH9</accession>
<feature type="domain" description="GGDEF" evidence="1">
    <location>
        <begin position="299"/>
        <end position="428"/>
    </location>
</feature>
<proteinExistence type="predicted"/>
<evidence type="ECO:0000313" key="3">
    <source>
        <dbReference type="Proteomes" id="UP000223834"/>
    </source>
</evidence>
<sequence length="431" mass="50524">MMNILHFLLENTVFQNVLQDLQLNVLYIENGCKHQQTIENIHPKCMFIANSFEEGELLFQRTKPHIIIMYVTDYSQIKYIKNMYTSQSTFIVIWDQQITKEFTDVLALGIRNIVIAPVTPQAVLEEVNKSLYQLSLVRQVSLQQELLQTMFDFQNDLLFIVEDDEIVDCNTNFLTFFGYENLFAYREQHLVFAEHFIRENGYYSTTHDITWLDDTLSSGRRIKMSNYEGAVSTFLLRATPLPEDLSRFIVKCTEITELDEIYQEQERLAMIDSLTEIYNRLKFQQILEVEWEKVIRNDEKIAIILFDIDNFKTVNDTYGHDFGDLALIQLAELMKSKVEQQHVFARWGGEEFIILVTNTVEKEAFQVAESLRFFIETKQFTGISKLTASFGVALYEQGTTREELMQRADIALYEAKKNGKNQVCVYRKEKM</sequence>
<dbReference type="FunFam" id="3.30.70.270:FF:000037">
    <property type="entry name" value="Sensory box/GGDEF family protein"/>
    <property type="match status" value="1"/>
</dbReference>
<dbReference type="Gene3D" id="3.30.70.270">
    <property type="match status" value="1"/>
</dbReference>
<name>A0A9Q5QSH9_BACCE</name>
<organism evidence="2 3">
    <name type="scientific">Bacillus cereus</name>
    <dbReference type="NCBI Taxonomy" id="1396"/>
    <lineage>
        <taxon>Bacteria</taxon>
        <taxon>Bacillati</taxon>
        <taxon>Bacillota</taxon>
        <taxon>Bacilli</taxon>
        <taxon>Bacillales</taxon>
        <taxon>Bacillaceae</taxon>
        <taxon>Bacillus</taxon>
        <taxon>Bacillus cereus group</taxon>
    </lineage>
</organism>
<dbReference type="GO" id="GO:0043709">
    <property type="term" value="P:cell adhesion involved in single-species biofilm formation"/>
    <property type="evidence" value="ECO:0007669"/>
    <property type="project" value="TreeGrafter"/>
</dbReference>
<dbReference type="AlphaFoldDB" id="A0A9Q5QSH9"/>
<dbReference type="PROSITE" id="PS50887">
    <property type="entry name" value="GGDEF"/>
    <property type="match status" value="1"/>
</dbReference>
<dbReference type="EMBL" id="NUIQ01000065">
    <property type="protein sequence ID" value="PGO78836.1"/>
    <property type="molecule type" value="Genomic_DNA"/>
</dbReference>
<dbReference type="InterPro" id="IPR000160">
    <property type="entry name" value="GGDEF_dom"/>
</dbReference>
<dbReference type="GO" id="GO:1902201">
    <property type="term" value="P:negative regulation of bacterial-type flagellum-dependent cell motility"/>
    <property type="evidence" value="ECO:0007669"/>
    <property type="project" value="TreeGrafter"/>
</dbReference>
<dbReference type="InterPro" id="IPR050469">
    <property type="entry name" value="Diguanylate_Cyclase"/>
</dbReference>
<dbReference type="CDD" id="cd01949">
    <property type="entry name" value="GGDEF"/>
    <property type="match status" value="1"/>
</dbReference>
<dbReference type="InterPro" id="IPR029787">
    <property type="entry name" value="Nucleotide_cyclase"/>
</dbReference>
<dbReference type="Pfam" id="PF13188">
    <property type="entry name" value="PAS_8"/>
    <property type="match status" value="1"/>
</dbReference>
<evidence type="ECO:0000259" key="1">
    <source>
        <dbReference type="PROSITE" id="PS50887"/>
    </source>
</evidence>
<dbReference type="NCBIfam" id="TIGR00254">
    <property type="entry name" value="GGDEF"/>
    <property type="match status" value="1"/>
</dbReference>
<dbReference type="PANTHER" id="PTHR45138:SF9">
    <property type="entry name" value="DIGUANYLATE CYCLASE DGCM-RELATED"/>
    <property type="match status" value="1"/>
</dbReference>
<dbReference type="SMART" id="SM00267">
    <property type="entry name" value="GGDEF"/>
    <property type="match status" value="1"/>
</dbReference>
<dbReference type="InterPro" id="IPR000014">
    <property type="entry name" value="PAS"/>
</dbReference>
<comment type="caution">
    <text evidence="2">The sequence shown here is derived from an EMBL/GenBank/DDBJ whole genome shotgun (WGS) entry which is preliminary data.</text>
</comment>